<feature type="compositionally biased region" description="Polar residues" evidence="1">
    <location>
        <begin position="34"/>
        <end position="49"/>
    </location>
</feature>
<feature type="domain" description="Flagellar hook-length control protein-like C-terminal" evidence="2">
    <location>
        <begin position="533"/>
        <end position="606"/>
    </location>
</feature>
<dbReference type="Gene3D" id="3.30.750.140">
    <property type="match status" value="1"/>
</dbReference>
<protein>
    <recommendedName>
        <fullName evidence="2">Flagellar hook-length control protein-like C-terminal domain-containing protein</fullName>
    </recommendedName>
</protein>
<feature type="region of interest" description="Disordered" evidence="1">
    <location>
        <begin position="368"/>
        <end position="390"/>
    </location>
</feature>
<dbReference type="EMBL" id="MABE01000662">
    <property type="protein sequence ID" value="OUS36399.1"/>
    <property type="molecule type" value="Genomic_DNA"/>
</dbReference>
<evidence type="ECO:0000256" key="1">
    <source>
        <dbReference type="SAM" id="MobiDB-lite"/>
    </source>
</evidence>
<name>A0A1Y5HGM3_OLEAN</name>
<proteinExistence type="predicted"/>
<feature type="region of interest" description="Disordered" evidence="1">
    <location>
        <begin position="34"/>
        <end position="61"/>
    </location>
</feature>
<evidence type="ECO:0000313" key="4">
    <source>
        <dbReference type="Proteomes" id="UP000227088"/>
    </source>
</evidence>
<dbReference type="AlphaFoldDB" id="A0A1Y5HGM3"/>
<reference evidence="4" key="1">
    <citation type="journal article" date="2017" name="Proc. Natl. Acad. Sci. U.S.A.">
        <title>Simulation of Deepwater Horizon oil plume reveals substrate specialization within a complex community of hydrocarbon degraders.</title>
        <authorList>
            <person name="Hu P."/>
            <person name="Dubinsky E.A."/>
            <person name="Probst A.J."/>
            <person name="Wang J."/>
            <person name="Sieber C.M.K."/>
            <person name="Tom L.M."/>
            <person name="Gardinali P."/>
            <person name="Banfield J.F."/>
            <person name="Atlas R.M."/>
            <person name="Andersen G.L."/>
        </authorList>
    </citation>
    <scope>NUCLEOTIDE SEQUENCE [LARGE SCALE GENOMIC DNA]</scope>
</reference>
<organism evidence="3 4">
    <name type="scientific">Oleispira antarctica</name>
    <dbReference type="NCBI Taxonomy" id="188908"/>
    <lineage>
        <taxon>Bacteria</taxon>
        <taxon>Pseudomonadati</taxon>
        <taxon>Pseudomonadota</taxon>
        <taxon>Gammaproteobacteria</taxon>
        <taxon>Oceanospirillales</taxon>
        <taxon>Oceanospirillaceae</taxon>
        <taxon>Oleispira</taxon>
    </lineage>
</organism>
<dbReference type="Pfam" id="PF02120">
    <property type="entry name" value="Flg_hook"/>
    <property type="match status" value="1"/>
</dbReference>
<feature type="compositionally biased region" description="Low complexity" evidence="1">
    <location>
        <begin position="371"/>
        <end position="390"/>
    </location>
</feature>
<evidence type="ECO:0000313" key="3">
    <source>
        <dbReference type="EMBL" id="OUS36399.1"/>
    </source>
</evidence>
<gene>
    <name evidence="3" type="ORF">A9R00_11595</name>
</gene>
<dbReference type="InterPro" id="IPR038610">
    <property type="entry name" value="FliK-like_C_sf"/>
</dbReference>
<sequence>MDRIPLINPKLIKVSSTIESAPAPILRAEVVSSTPVKNSAVNPPGTQTKEQAESQAKDTSKTSTQEYKIVLKIGQQQLETLSNVELKKGSKIEVKVLPGPELKIVNSDQKPAPVQPTPTVSTPQARILVQQLLADRIPQVQQQDVAQLIKQLSQIINAPLSSLQGAKHSTVTSSLVLNAPEVKTAALPPTDLSSSAAKPTTQQSLANQLYLQQGKSILPETKINSPQLSVSNTTPSNAILSNTKLLQVKTWLQQLPQSQDISTSTGLRNALNNAGIQAEAQLSNLAQQSLNVSNKSNANSIFQQLQKLQQGLKQELQQKLAPKPAQTKDSSQVKNQAPIKNQPIDLSSIVKRTAKVLSDNTQSVLSGLMKSTASPTQASTAQTSSTQAATPLSTATPVLIPSSWQNPQLNSSFMNLDELLQAPLLQNPSSNNKFALSQILTNQGQQDDGQLRTPLNWPERTGVDAVLIRNLQNLLGHIEREQVQQMQSAEANQSNNPNQLQQNQQWLPLLINHQQQLQLIEFYIDKEERLSQAGEKKNHWFINLHFDLPKLGKLGIEIAMLDNECNTTFWSESSSALNQLSQHIQPLRQRLTEQGIIVSDIQSRHGALEKRKHNIQQRLVDVKT</sequence>
<dbReference type="Proteomes" id="UP000227088">
    <property type="component" value="Unassembled WGS sequence"/>
</dbReference>
<comment type="caution">
    <text evidence="3">The sequence shown here is derived from an EMBL/GenBank/DDBJ whole genome shotgun (WGS) entry which is preliminary data.</text>
</comment>
<feature type="compositionally biased region" description="Basic and acidic residues" evidence="1">
    <location>
        <begin position="50"/>
        <end position="60"/>
    </location>
</feature>
<dbReference type="InterPro" id="IPR021136">
    <property type="entry name" value="Flagellar_hook_control-like_C"/>
</dbReference>
<evidence type="ECO:0000259" key="2">
    <source>
        <dbReference type="Pfam" id="PF02120"/>
    </source>
</evidence>
<accession>A0A1Y5HGM3</accession>